<feature type="domain" description="Tetrapyrrole biosynthesis uroporphyrinogen III synthase" evidence="12">
    <location>
        <begin position="302"/>
        <end position="549"/>
    </location>
</feature>
<sequence length="567" mass="59693">MSATPTNPAHPDPLDPNPTSDTPPAGQRVTEGFVSLVGAGPWDPELLTLAARDRLARADVVIVDYLVNPAVLLHCPSHTEVLQRVRGQHVAPGAPKLDQAQVNLLMVARAKAGRYVVRLKGGDPMMFGRGAEEAQYLAQHQVKFEFVPGVSSPIAAPQAAGIPITHRDHTPSVSFVSGYEAYEKAGLTVAWNHLANSAGTLVLMMSVKNARTNAQRLVDAGRDPSTPAAVVRWGTRGIQQTVVGTLGDIADRIAAAAIRAPAVMVVGDVVALRERIQWFEQRPLFGRRVVVTRAARQAGGLVNLLAAEGADAVVFPCLDFGPAPAEQQAALDRALQSFAPRGATQDGAGPDFAGVIVSSPNGVEALFDALARAQLDVRIFAGKLVAAIGTGTAERLIERGLRPDIVPARARAEGLINALRDHGALGRAWLQIRADEGRELLGQAIAKAGGQLELVVGYQTVRPTVPNLLLASLQPVDEGGEGYDAICFASGRTARHFLETTGEAFGNARARAHLARAKVIAIGPVTADAIEALGIRVDAVAEQQTEAGLRDAVVATLARANPEPSDD</sequence>
<keyword evidence="3" id="KW-0169">Cobalamin biosynthesis</keyword>
<dbReference type="Pfam" id="PF00590">
    <property type="entry name" value="TP_methylase"/>
    <property type="match status" value="1"/>
</dbReference>
<dbReference type="InterPro" id="IPR036108">
    <property type="entry name" value="4pyrrol_syn_uPrphyn_synt_sf"/>
</dbReference>
<organism evidence="13 14">
    <name type="scientific">Enhygromyxa salina</name>
    <dbReference type="NCBI Taxonomy" id="215803"/>
    <lineage>
        <taxon>Bacteria</taxon>
        <taxon>Pseudomonadati</taxon>
        <taxon>Myxococcota</taxon>
        <taxon>Polyangia</taxon>
        <taxon>Nannocystales</taxon>
        <taxon>Nannocystaceae</taxon>
        <taxon>Enhygromyxa</taxon>
    </lineage>
</organism>
<dbReference type="GO" id="GO:0004852">
    <property type="term" value="F:uroporphyrinogen-III synthase activity"/>
    <property type="evidence" value="ECO:0007669"/>
    <property type="project" value="InterPro"/>
</dbReference>
<dbReference type="InterPro" id="IPR000878">
    <property type="entry name" value="4pyrrol_Mease"/>
</dbReference>
<evidence type="ECO:0000256" key="9">
    <source>
        <dbReference type="ARBA" id="ARBA00060548"/>
    </source>
</evidence>
<comment type="similarity">
    <text evidence="1">Belongs to the precorrin methyltransferase family.</text>
</comment>
<feature type="region of interest" description="Disordered" evidence="10">
    <location>
        <begin position="1"/>
        <end position="28"/>
    </location>
</feature>
<evidence type="ECO:0000313" key="13">
    <source>
        <dbReference type="EMBL" id="KIG19621.1"/>
    </source>
</evidence>
<dbReference type="UniPathway" id="UPA00262">
    <property type="reaction ID" value="UER00211"/>
</dbReference>
<name>A0A0C2D980_9BACT</name>
<keyword evidence="7" id="KW-0627">Porphyrin biosynthesis</keyword>
<evidence type="ECO:0000256" key="3">
    <source>
        <dbReference type="ARBA" id="ARBA00022573"/>
    </source>
</evidence>
<evidence type="ECO:0000256" key="4">
    <source>
        <dbReference type="ARBA" id="ARBA00022603"/>
    </source>
</evidence>
<evidence type="ECO:0000256" key="1">
    <source>
        <dbReference type="ARBA" id="ARBA00005879"/>
    </source>
</evidence>
<dbReference type="CDD" id="cd11642">
    <property type="entry name" value="SUMT"/>
    <property type="match status" value="1"/>
</dbReference>
<comment type="caution">
    <text evidence="13">The sequence shown here is derived from an EMBL/GenBank/DDBJ whole genome shotgun (WGS) entry which is preliminary data.</text>
</comment>
<dbReference type="GO" id="GO:0009236">
    <property type="term" value="P:cobalamin biosynthetic process"/>
    <property type="evidence" value="ECO:0007669"/>
    <property type="project" value="UniProtKB-KW"/>
</dbReference>
<dbReference type="InterPro" id="IPR006366">
    <property type="entry name" value="CobA/CysG_C"/>
</dbReference>
<dbReference type="GO" id="GO:0032259">
    <property type="term" value="P:methylation"/>
    <property type="evidence" value="ECO:0007669"/>
    <property type="project" value="UniProtKB-KW"/>
</dbReference>
<dbReference type="AlphaFoldDB" id="A0A0C2D980"/>
<dbReference type="InterPro" id="IPR003754">
    <property type="entry name" value="4pyrrol_synth_uPrphyn_synth"/>
</dbReference>
<comment type="pathway">
    <text evidence="8">Porphyrin-containing compound metabolism; siroheme biosynthesis; precorrin-2 from uroporphyrinogen III: step 1/1.</text>
</comment>
<evidence type="ECO:0000259" key="11">
    <source>
        <dbReference type="Pfam" id="PF00590"/>
    </source>
</evidence>
<dbReference type="Proteomes" id="UP000031599">
    <property type="component" value="Unassembled WGS sequence"/>
</dbReference>
<evidence type="ECO:0000256" key="7">
    <source>
        <dbReference type="ARBA" id="ARBA00023244"/>
    </source>
</evidence>
<keyword evidence="5 13" id="KW-0808">Transferase</keyword>
<dbReference type="InterPro" id="IPR035996">
    <property type="entry name" value="4pyrrol_Methylase_sf"/>
</dbReference>
<comment type="pathway">
    <text evidence="9">Cofactor biosynthesis; adenosylcobalamin biosynthesis; precorrin-2 from uroporphyrinogen III: step 1/1.</text>
</comment>
<reference evidence="13 14" key="1">
    <citation type="submission" date="2014-12" db="EMBL/GenBank/DDBJ databases">
        <title>Genome assembly of Enhygromyxa salina DSM 15201.</title>
        <authorList>
            <person name="Sharma G."/>
            <person name="Subramanian S."/>
        </authorList>
    </citation>
    <scope>NUCLEOTIDE SEQUENCE [LARGE SCALE GENOMIC DNA]</scope>
    <source>
        <strain evidence="13 14">DSM 15201</strain>
    </source>
</reference>
<dbReference type="CDD" id="cd06578">
    <property type="entry name" value="HemD"/>
    <property type="match status" value="1"/>
</dbReference>
<protein>
    <recommendedName>
        <fullName evidence="2">uroporphyrinogen-III C-methyltransferase</fullName>
        <ecNumber evidence="2">2.1.1.107</ecNumber>
    </recommendedName>
</protein>
<dbReference type="NCBIfam" id="TIGR01469">
    <property type="entry name" value="cobA_cysG_Cterm"/>
    <property type="match status" value="1"/>
</dbReference>
<evidence type="ECO:0000259" key="12">
    <source>
        <dbReference type="Pfam" id="PF02602"/>
    </source>
</evidence>
<feature type="domain" description="Tetrapyrrole methylase" evidence="11">
    <location>
        <begin position="34"/>
        <end position="249"/>
    </location>
</feature>
<dbReference type="Gene3D" id="3.40.1010.10">
    <property type="entry name" value="Cobalt-precorrin-4 Transmethylase, Domain 1"/>
    <property type="match status" value="1"/>
</dbReference>
<keyword evidence="4 13" id="KW-0489">Methyltransferase</keyword>
<dbReference type="GO" id="GO:0019354">
    <property type="term" value="P:siroheme biosynthetic process"/>
    <property type="evidence" value="ECO:0007669"/>
    <property type="project" value="UniProtKB-UniPathway"/>
</dbReference>
<dbReference type="Pfam" id="PF02602">
    <property type="entry name" value="HEM4"/>
    <property type="match status" value="1"/>
</dbReference>
<dbReference type="SUPFAM" id="SSF53790">
    <property type="entry name" value="Tetrapyrrole methylase"/>
    <property type="match status" value="1"/>
</dbReference>
<proteinExistence type="inferred from homology"/>
<evidence type="ECO:0000256" key="8">
    <source>
        <dbReference type="ARBA" id="ARBA00025705"/>
    </source>
</evidence>
<dbReference type="EC" id="2.1.1.107" evidence="2"/>
<keyword evidence="6" id="KW-0949">S-adenosyl-L-methionine</keyword>
<accession>A0A0C2D980</accession>
<dbReference type="InterPro" id="IPR014777">
    <property type="entry name" value="4pyrrole_Mease_sub1"/>
</dbReference>
<dbReference type="NCBIfam" id="NF004790">
    <property type="entry name" value="PRK06136.1"/>
    <property type="match status" value="1"/>
</dbReference>
<dbReference type="EMBL" id="JMCC02000001">
    <property type="protein sequence ID" value="KIG19621.1"/>
    <property type="molecule type" value="Genomic_DNA"/>
</dbReference>
<evidence type="ECO:0000256" key="5">
    <source>
        <dbReference type="ARBA" id="ARBA00022679"/>
    </source>
</evidence>
<gene>
    <name evidence="13" type="ORF">DB30_00130</name>
</gene>
<evidence type="ECO:0000256" key="10">
    <source>
        <dbReference type="SAM" id="MobiDB-lite"/>
    </source>
</evidence>
<dbReference type="PANTHER" id="PTHR45790:SF3">
    <property type="entry name" value="S-ADENOSYL-L-METHIONINE-DEPENDENT UROPORPHYRINOGEN III METHYLTRANSFERASE, CHLOROPLASTIC"/>
    <property type="match status" value="1"/>
</dbReference>
<dbReference type="InterPro" id="IPR050161">
    <property type="entry name" value="Siro_Cobalamin_biosynth"/>
</dbReference>
<evidence type="ECO:0000256" key="6">
    <source>
        <dbReference type="ARBA" id="ARBA00022691"/>
    </source>
</evidence>
<dbReference type="InterPro" id="IPR014776">
    <property type="entry name" value="4pyrrole_Mease_sub2"/>
</dbReference>
<dbReference type="FunFam" id="3.40.1010.10:FF:000001">
    <property type="entry name" value="Siroheme synthase"/>
    <property type="match status" value="1"/>
</dbReference>
<dbReference type="FunFam" id="3.30.950.10:FF:000001">
    <property type="entry name" value="Siroheme synthase"/>
    <property type="match status" value="1"/>
</dbReference>
<dbReference type="Gene3D" id="3.30.950.10">
    <property type="entry name" value="Methyltransferase, Cobalt-precorrin-4 Transmethylase, Domain 2"/>
    <property type="match status" value="1"/>
</dbReference>
<dbReference type="SUPFAM" id="SSF69618">
    <property type="entry name" value="HemD-like"/>
    <property type="match status" value="1"/>
</dbReference>
<evidence type="ECO:0000256" key="2">
    <source>
        <dbReference type="ARBA" id="ARBA00012162"/>
    </source>
</evidence>
<dbReference type="Gene3D" id="3.40.50.10090">
    <property type="match status" value="2"/>
</dbReference>
<dbReference type="GO" id="GO:0004851">
    <property type="term" value="F:uroporphyrin-III C-methyltransferase activity"/>
    <property type="evidence" value="ECO:0007669"/>
    <property type="project" value="UniProtKB-EC"/>
</dbReference>
<evidence type="ECO:0000313" key="14">
    <source>
        <dbReference type="Proteomes" id="UP000031599"/>
    </source>
</evidence>
<dbReference type="PANTHER" id="PTHR45790">
    <property type="entry name" value="SIROHEME SYNTHASE-RELATED"/>
    <property type="match status" value="1"/>
</dbReference>